<reference evidence="2 3" key="1">
    <citation type="submission" date="2023-05" db="EMBL/GenBank/DDBJ databases">
        <title>A 100% complete, gapless, phased diploid assembly of the Scenedesmus obliquus UTEX 3031 genome.</title>
        <authorList>
            <person name="Biondi T.C."/>
            <person name="Hanschen E.R."/>
            <person name="Kwon T."/>
            <person name="Eng W."/>
            <person name="Kruse C.P.S."/>
            <person name="Koehler S.I."/>
            <person name="Kunde Y."/>
            <person name="Gleasner C.D."/>
            <person name="You Mak K.T."/>
            <person name="Polle J."/>
            <person name="Hovde B.T."/>
            <person name="Starkenburg S.R."/>
        </authorList>
    </citation>
    <scope>NUCLEOTIDE SEQUENCE [LARGE SCALE GENOMIC DNA]</scope>
    <source>
        <strain evidence="2 3">DOE0152z</strain>
    </source>
</reference>
<dbReference type="PANTHER" id="PTHR12121">
    <property type="entry name" value="CARBON CATABOLITE REPRESSOR PROTEIN 4"/>
    <property type="match status" value="1"/>
</dbReference>
<feature type="domain" description="Endonuclease/exonuclease/phosphatase" evidence="1">
    <location>
        <begin position="93"/>
        <end position="351"/>
    </location>
</feature>
<keyword evidence="3" id="KW-1185">Reference proteome</keyword>
<protein>
    <recommendedName>
        <fullName evidence="1">Endonuclease/exonuclease/phosphatase domain-containing protein</fullName>
    </recommendedName>
</protein>
<gene>
    <name evidence="2" type="ORF">OEZ85_005472</name>
</gene>
<organism evidence="2 3">
    <name type="scientific">Tetradesmus obliquus</name>
    <name type="common">Green alga</name>
    <name type="synonym">Acutodesmus obliquus</name>
    <dbReference type="NCBI Taxonomy" id="3088"/>
    <lineage>
        <taxon>Eukaryota</taxon>
        <taxon>Viridiplantae</taxon>
        <taxon>Chlorophyta</taxon>
        <taxon>core chlorophytes</taxon>
        <taxon>Chlorophyceae</taxon>
        <taxon>CS clade</taxon>
        <taxon>Sphaeropleales</taxon>
        <taxon>Scenedesmaceae</taxon>
        <taxon>Tetradesmus</taxon>
    </lineage>
</organism>
<sequence>MVARWLPIALSAVVASAGGIIFKLIKGSTDAEANEDASGQQPAVVHKTGSLATTSADEISIVSYNILADVFSKKLTYADESLLDWREHRWPLIQQQIRAWSADIVCLQEVDVLWLSEYLAFAAAAGYSAIHQDSKGKQVVCMTLFKPGKLQLWWQESRSRALLAAFLFTDSTGATQALYAANLHLEGSPYKPQERLAQGSPYKPQERLAQARSALASLQKHQTAAGLPPEECHVVVAGDFNSSKGEAVGRLLSSGWLPAGYTEPHLPQVRILPEGGGDAAQPYLLADAYAARPLPFTRKVPQLESSLDWLFVSASLTVTALLQPLDPALPADRRLPHSRMGLPNAAHPSDHLPIGAKLRCLPAGVMMGQQGHGDAS</sequence>
<dbReference type="Gene3D" id="3.60.10.10">
    <property type="entry name" value="Endonuclease/exonuclease/phosphatase"/>
    <property type="match status" value="1"/>
</dbReference>
<dbReference type="SUPFAM" id="SSF56219">
    <property type="entry name" value="DNase I-like"/>
    <property type="match status" value="1"/>
</dbReference>
<accession>A0ABY8UIP7</accession>
<dbReference type="Proteomes" id="UP001244341">
    <property type="component" value="Chromosome 12b"/>
</dbReference>
<dbReference type="EMBL" id="CP126219">
    <property type="protein sequence ID" value="WIA21165.1"/>
    <property type="molecule type" value="Genomic_DNA"/>
</dbReference>
<dbReference type="InterPro" id="IPR050410">
    <property type="entry name" value="CCR4/nocturin_mRNA_transcr"/>
</dbReference>
<evidence type="ECO:0000313" key="3">
    <source>
        <dbReference type="Proteomes" id="UP001244341"/>
    </source>
</evidence>
<dbReference type="PANTHER" id="PTHR12121:SF37">
    <property type="entry name" value="2',5'-PHOSPHODIESTERASE 12"/>
    <property type="match status" value="1"/>
</dbReference>
<proteinExistence type="predicted"/>
<name>A0ABY8UIP7_TETOB</name>
<dbReference type="Pfam" id="PF03372">
    <property type="entry name" value="Exo_endo_phos"/>
    <property type="match status" value="1"/>
</dbReference>
<dbReference type="InterPro" id="IPR036691">
    <property type="entry name" value="Endo/exonu/phosph_ase_sf"/>
</dbReference>
<dbReference type="InterPro" id="IPR005135">
    <property type="entry name" value="Endo/exonuclease/phosphatase"/>
</dbReference>
<evidence type="ECO:0000259" key="1">
    <source>
        <dbReference type="Pfam" id="PF03372"/>
    </source>
</evidence>
<evidence type="ECO:0000313" key="2">
    <source>
        <dbReference type="EMBL" id="WIA21165.1"/>
    </source>
</evidence>